<organism evidence="2 3">
    <name type="scientific">Bionectria ochroleuca</name>
    <name type="common">Gliocladium roseum</name>
    <dbReference type="NCBI Taxonomy" id="29856"/>
    <lineage>
        <taxon>Eukaryota</taxon>
        <taxon>Fungi</taxon>
        <taxon>Dikarya</taxon>
        <taxon>Ascomycota</taxon>
        <taxon>Pezizomycotina</taxon>
        <taxon>Sordariomycetes</taxon>
        <taxon>Hypocreomycetidae</taxon>
        <taxon>Hypocreales</taxon>
        <taxon>Bionectriaceae</taxon>
        <taxon>Clonostachys</taxon>
    </lineage>
</organism>
<evidence type="ECO:0000256" key="1">
    <source>
        <dbReference type="SAM" id="MobiDB-lite"/>
    </source>
</evidence>
<keyword evidence="3" id="KW-1185">Reference proteome</keyword>
<proteinExistence type="predicted"/>
<comment type="caution">
    <text evidence="2">The sequence shown here is derived from an EMBL/GenBank/DDBJ whole genome shotgun (WGS) entry which is preliminary data.</text>
</comment>
<evidence type="ECO:0000313" key="3">
    <source>
        <dbReference type="Proteomes" id="UP000766486"/>
    </source>
</evidence>
<reference evidence="2 3" key="1">
    <citation type="submission" date="2019-06" db="EMBL/GenBank/DDBJ databases">
        <authorList>
            <person name="Broberg M."/>
        </authorList>
    </citation>
    <scope>NUCLEOTIDE SEQUENCE [LARGE SCALE GENOMIC DNA]</scope>
</reference>
<evidence type="ECO:0008006" key="4">
    <source>
        <dbReference type="Google" id="ProtNLM"/>
    </source>
</evidence>
<dbReference type="Proteomes" id="UP000766486">
    <property type="component" value="Unassembled WGS sequence"/>
</dbReference>
<protein>
    <recommendedName>
        <fullName evidence="4">C2H2-type domain-containing protein</fullName>
    </recommendedName>
</protein>
<evidence type="ECO:0000313" key="2">
    <source>
        <dbReference type="EMBL" id="VUC28217.1"/>
    </source>
</evidence>
<name>A0ABY6UAS0_BIOOC</name>
<dbReference type="EMBL" id="CABFNS010000782">
    <property type="protein sequence ID" value="VUC28217.1"/>
    <property type="molecule type" value="Genomic_DNA"/>
</dbReference>
<sequence length="296" mass="32784">MANNTSLIPIGAQRALTTFANTTVNGQNVTAICNEGTIVMRTDDDGGNNIAIYNDGTVTMPTRPSDGKKTTRYVESDKINTTKRNRDSHDKSHRSHHRTHHKSNEYEYRDDDAVYGYTDDAFNDPDPRSSNWNKHGNYNETNGYHYGTSNGDQLISTNHTRSMYNAPGDEALLSTGTNGNNIAIYNAPTGKIVIPASIADTNNLAIHNAPNGTIIMPTIQADGSNNATYNTSGSAAVRHQKKSAKCGRCGERFATREDKQAHRQTYPQSCEFHKKCFKSWTAHNNKYSHSYQGDGW</sequence>
<feature type="compositionally biased region" description="Basic residues" evidence="1">
    <location>
        <begin position="91"/>
        <end position="101"/>
    </location>
</feature>
<feature type="compositionally biased region" description="Basic and acidic residues" evidence="1">
    <location>
        <begin position="76"/>
        <end position="90"/>
    </location>
</feature>
<gene>
    <name evidence="2" type="ORF">CLO192961_LOCUS228773</name>
</gene>
<accession>A0ABY6UAS0</accession>
<feature type="region of interest" description="Disordered" evidence="1">
    <location>
        <begin position="76"/>
        <end position="110"/>
    </location>
</feature>